<dbReference type="PRINTS" id="PR00689">
    <property type="entry name" value="ACOABINDINGP"/>
</dbReference>
<dbReference type="InterPro" id="IPR000582">
    <property type="entry name" value="Acyl-CoA-binding_protein"/>
</dbReference>
<dbReference type="SUPFAM" id="SSF47027">
    <property type="entry name" value="Acyl-CoA binding protein"/>
    <property type="match status" value="1"/>
</dbReference>
<dbReference type="EMBL" id="WJQU01000002">
    <property type="protein sequence ID" value="KAJ6641449.1"/>
    <property type="molecule type" value="Genomic_DNA"/>
</dbReference>
<name>A0A9Q0N0Q2_9DIPT</name>
<reference evidence="5" key="1">
    <citation type="submission" date="2022-07" db="EMBL/GenBank/DDBJ databases">
        <authorList>
            <person name="Trinca V."/>
            <person name="Uliana J.V.C."/>
            <person name="Torres T.T."/>
            <person name="Ward R.J."/>
            <person name="Monesi N."/>
        </authorList>
    </citation>
    <scope>NUCLEOTIDE SEQUENCE</scope>
    <source>
        <strain evidence="5">HSMRA1968</strain>
        <tissue evidence="5">Whole embryos</tissue>
    </source>
</reference>
<proteinExistence type="predicted"/>
<evidence type="ECO:0000256" key="2">
    <source>
        <dbReference type="SAM" id="MobiDB-lite"/>
    </source>
</evidence>
<dbReference type="PANTHER" id="PTHR23310:SF77">
    <property type="entry name" value="LD25952P"/>
    <property type="match status" value="1"/>
</dbReference>
<dbReference type="PROSITE" id="PS00880">
    <property type="entry name" value="ACB_1"/>
    <property type="match status" value="1"/>
</dbReference>
<dbReference type="Gene3D" id="1.20.80.10">
    <property type="match status" value="1"/>
</dbReference>
<sequence>MDSPSQIEQKFNAAVNVIRGLPKNGSYQPSNDMMLRFYSFYKQATLGSCKQPKPAFYDVVGRAKYEAYKALGNMPKERAMELYVEELNKIIETMSFTENVAEFMSIMSDQNEVDDDDAKGDDAEGDDAEAIGSSSPQLVLRESRPVVVSKESICTNGVNGRNEHTTVNAYPHNQENGHCSDPHSDDEYIDTVEDDIYSLREPFVQDHTSRATTRRPIENNPQVREITSTSNSTTNNYKQIEPTIQQILRTVENMRSDLHRINSRIDVVERLMADVKNYQLKKKVGVNVDINILNSTTVTKAKYSKLKIMSLRYPRWWPFCDISPIWFFVLILWPFMARQMARMLQRKRN</sequence>
<evidence type="ECO:0000256" key="1">
    <source>
        <dbReference type="ARBA" id="ARBA00023121"/>
    </source>
</evidence>
<dbReference type="InterPro" id="IPR022408">
    <property type="entry name" value="Acyl-CoA-binding_prot_CS"/>
</dbReference>
<dbReference type="FunFam" id="1.20.80.10:FF:000010">
    <property type="entry name" value="Acyl-CoA-binding domain-containing protein 5"/>
    <property type="match status" value="1"/>
</dbReference>
<dbReference type="AlphaFoldDB" id="A0A9Q0N0Q2"/>
<feature type="transmembrane region" description="Helical" evidence="3">
    <location>
        <begin position="316"/>
        <end position="337"/>
    </location>
</feature>
<keyword evidence="3" id="KW-0472">Membrane</keyword>
<evidence type="ECO:0000313" key="6">
    <source>
        <dbReference type="Proteomes" id="UP001151699"/>
    </source>
</evidence>
<dbReference type="GO" id="GO:0006631">
    <property type="term" value="P:fatty acid metabolic process"/>
    <property type="evidence" value="ECO:0007669"/>
    <property type="project" value="TreeGrafter"/>
</dbReference>
<dbReference type="PROSITE" id="PS51228">
    <property type="entry name" value="ACB_2"/>
    <property type="match status" value="1"/>
</dbReference>
<dbReference type="Proteomes" id="UP001151699">
    <property type="component" value="Chromosome B"/>
</dbReference>
<feature type="domain" description="ACB" evidence="4">
    <location>
        <begin position="7"/>
        <end position="96"/>
    </location>
</feature>
<dbReference type="GO" id="GO:0005737">
    <property type="term" value="C:cytoplasm"/>
    <property type="evidence" value="ECO:0007669"/>
    <property type="project" value="TreeGrafter"/>
</dbReference>
<dbReference type="Pfam" id="PF00887">
    <property type="entry name" value="ACBP"/>
    <property type="match status" value="1"/>
</dbReference>
<dbReference type="GO" id="GO:0019915">
    <property type="term" value="P:lipid storage"/>
    <property type="evidence" value="ECO:0007669"/>
    <property type="project" value="UniProtKB-ARBA"/>
</dbReference>
<evidence type="ECO:0000256" key="3">
    <source>
        <dbReference type="SAM" id="Phobius"/>
    </source>
</evidence>
<evidence type="ECO:0000259" key="4">
    <source>
        <dbReference type="PROSITE" id="PS51228"/>
    </source>
</evidence>
<protein>
    <submittedName>
        <fullName evidence="5">Acyl-CoA-binding domain-containing protein 5</fullName>
    </submittedName>
</protein>
<dbReference type="OrthoDB" id="71307at2759"/>
<keyword evidence="1" id="KW-0446">Lipid-binding</keyword>
<keyword evidence="3" id="KW-1133">Transmembrane helix</keyword>
<gene>
    <name evidence="5" type="primary">Acbd5</name>
    <name evidence="5" type="ORF">Bhyg_06388</name>
</gene>
<dbReference type="InterPro" id="IPR035984">
    <property type="entry name" value="Acyl-CoA-binding_sf"/>
</dbReference>
<keyword evidence="3" id="KW-0812">Transmembrane</keyword>
<dbReference type="PANTHER" id="PTHR23310">
    <property type="entry name" value="ACYL-COA-BINDING PROTEIN, ACBP"/>
    <property type="match status" value="1"/>
</dbReference>
<organism evidence="5 6">
    <name type="scientific">Pseudolycoriella hygida</name>
    <dbReference type="NCBI Taxonomy" id="35572"/>
    <lineage>
        <taxon>Eukaryota</taxon>
        <taxon>Metazoa</taxon>
        <taxon>Ecdysozoa</taxon>
        <taxon>Arthropoda</taxon>
        <taxon>Hexapoda</taxon>
        <taxon>Insecta</taxon>
        <taxon>Pterygota</taxon>
        <taxon>Neoptera</taxon>
        <taxon>Endopterygota</taxon>
        <taxon>Diptera</taxon>
        <taxon>Nematocera</taxon>
        <taxon>Sciaroidea</taxon>
        <taxon>Sciaridae</taxon>
        <taxon>Pseudolycoriella</taxon>
    </lineage>
</organism>
<dbReference type="GO" id="GO:0000062">
    <property type="term" value="F:fatty-acyl-CoA binding"/>
    <property type="evidence" value="ECO:0007669"/>
    <property type="project" value="InterPro"/>
</dbReference>
<comment type="caution">
    <text evidence="5">The sequence shown here is derived from an EMBL/GenBank/DDBJ whole genome shotgun (WGS) entry which is preliminary data.</text>
</comment>
<evidence type="ECO:0000313" key="5">
    <source>
        <dbReference type="EMBL" id="KAJ6641449.1"/>
    </source>
</evidence>
<accession>A0A9Q0N0Q2</accession>
<keyword evidence="6" id="KW-1185">Reference proteome</keyword>
<feature type="compositionally biased region" description="Acidic residues" evidence="2">
    <location>
        <begin position="112"/>
        <end position="129"/>
    </location>
</feature>
<dbReference type="InterPro" id="IPR014352">
    <property type="entry name" value="FERM/acyl-CoA-bd_prot_sf"/>
</dbReference>
<feature type="region of interest" description="Disordered" evidence="2">
    <location>
        <begin position="112"/>
        <end position="133"/>
    </location>
</feature>